<proteinExistence type="predicted"/>
<dbReference type="RefSeq" id="WP_013856966.1">
    <property type="nucleotide sequence ID" value="NZ_AJYT02000056.1"/>
</dbReference>
<evidence type="ECO:0000313" key="7">
    <source>
        <dbReference type="Proteomes" id="UP000722957"/>
    </source>
</evidence>
<sequence length="67" mass="7676">MTYVITFAFFIGIIVLMAIGVLFRRRSLQGSCGGLANIDIERECNCVDVCDEHQKVLYQIQEPDHER</sequence>
<dbReference type="KEGG" id="vau:VANGNB10_cI1203c"/>
<evidence type="ECO:0000313" key="2">
    <source>
        <dbReference type="EMBL" id="AZS26128.1"/>
    </source>
</evidence>
<evidence type="ECO:0000256" key="1">
    <source>
        <dbReference type="SAM" id="Phobius"/>
    </source>
</evidence>
<dbReference type="Pfam" id="PF04400">
    <property type="entry name" value="NqrM"/>
    <property type="match status" value="1"/>
</dbReference>
<accession>A0A1Q1ICX8</accession>
<keyword evidence="8" id="KW-1185">Reference proteome</keyword>
<dbReference type="OMA" id="YQISEPN"/>
<keyword evidence="1" id="KW-1133">Transmembrane helix</keyword>
<gene>
    <name evidence="3" type="primary">nqrM</name>
    <name evidence="2" type="ORF">DYL72_14515</name>
    <name evidence="3" type="ORF">EAY07_18595</name>
    <name evidence="4" type="ORF">EAY46_06495</name>
    <name evidence="5" type="ORF">ERJ77_06310</name>
</gene>
<dbReference type="GeneID" id="83860338"/>
<dbReference type="AlphaFoldDB" id="A0A1Q1ICX8"/>
<organism evidence="3 7">
    <name type="scientific">Vibrio anguillarum</name>
    <name type="common">Listonella anguillarum</name>
    <dbReference type="NCBI Taxonomy" id="55601"/>
    <lineage>
        <taxon>Bacteria</taxon>
        <taxon>Pseudomonadati</taxon>
        <taxon>Pseudomonadota</taxon>
        <taxon>Gammaproteobacteria</taxon>
        <taxon>Vibrionales</taxon>
        <taxon>Vibrionaceae</taxon>
        <taxon>Vibrio</taxon>
    </lineage>
</organism>
<dbReference type="Proteomes" id="UP000256923">
    <property type="component" value="Chromosome 1"/>
</dbReference>
<dbReference type="EMBL" id="RDPI01000006">
    <property type="protein sequence ID" value="MBF4372727.1"/>
    <property type="molecule type" value="Genomic_DNA"/>
</dbReference>
<dbReference type="InterPro" id="IPR007495">
    <property type="entry name" value="NqrM"/>
</dbReference>
<reference evidence="2 6" key="1">
    <citation type="submission" date="2018-12" db="EMBL/GenBank/DDBJ databases">
        <title>Characterization and Draft Genome of Vibrio anguillarum J360 Marine Pathogen Isolated from an Outbreak in Lumpfish (Cyclopterus lumpus).</title>
        <authorList>
            <person name="Vasquez J.I."/>
            <person name="Cao T."/>
            <person name="Chakraborty S."/>
            <person name="Gnanagobal H."/>
            <person name="Wescot J."/>
            <person name="Boyce D."/>
            <person name="Santander J."/>
        </authorList>
    </citation>
    <scope>NUCLEOTIDE SEQUENCE [LARGE SCALE GENOMIC DNA]</scope>
    <source>
        <strain evidence="2 6">J360</strain>
    </source>
</reference>
<dbReference type="PANTHER" id="PTHR40691:SF3">
    <property type="entry name" value="(NA+)-NQR MATURATION NQRM"/>
    <property type="match status" value="1"/>
</dbReference>
<dbReference type="EMBL" id="RDOM01000080">
    <property type="protein sequence ID" value="MBF4273991.1"/>
    <property type="molecule type" value="Genomic_DNA"/>
</dbReference>
<name>A0A1Q1ICX8_VIBAN</name>
<protein>
    <submittedName>
        <fullName evidence="3">(Na+)-NQR maturation NqrM</fullName>
    </submittedName>
</protein>
<keyword evidence="1" id="KW-0472">Membrane</keyword>
<dbReference type="Proteomes" id="UP000786185">
    <property type="component" value="Unassembled WGS sequence"/>
</dbReference>
<evidence type="ECO:0000313" key="8">
    <source>
        <dbReference type="Proteomes" id="UP000726136"/>
    </source>
</evidence>
<keyword evidence="1" id="KW-0812">Transmembrane</keyword>
<dbReference type="EMBL" id="SCLC01000002">
    <property type="protein sequence ID" value="MBF4434116.1"/>
    <property type="molecule type" value="Genomic_DNA"/>
</dbReference>
<feature type="transmembrane region" description="Helical" evidence="1">
    <location>
        <begin position="6"/>
        <end position="23"/>
    </location>
</feature>
<dbReference type="PANTHER" id="PTHR40691">
    <property type="entry name" value="(NA+)-NQR MATURATION NQRM"/>
    <property type="match status" value="1"/>
</dbReference>
<evidence type="ECO:0000313" key="3">
    <source>
        <dbReference type="EMBL" id="MBF4273991.1"/>
    </source>
</evidence>
<dbReference type="Proteomes" id="UP000726136">
    <property type="component" value="Unassembled WGS sequence"/>
</dbReference>
<evidence type="ECO:0000313" key="4">
    <source>
        <dbReference type="EMBL" id="MBF4372727.1"/>
    </source>
</evidence>
<dbReference type="Proteomes" id="UP000722957">
    <property type="component" value="Unassembled WGS sequence"/>
</dbReference>
<dbReference type="EMBL" id="CP034672">
    <property type="protein sequence ID" value="AZS26128.1"/>
    <property type="molecule type" value="Genomic_DNA"/>
</dbReference>
<evidence type="ECO:0000313" key="6">
    <source>
        <dbReference type="Proteomes" id="UP000256923"/>
    </source>
</evidence>
<accession>A0A1E5FHT1</accession>
<evidence type="ECO:0000313" key="5">
    <source>
        <dbReference type="EMBL" id="MBF4434116.1"/>
    </source>
</evidence>
<reference evidence="7 8" key="2">
    <citation type="journal article" date="2021" name="PeerJ">
        <title>Analysis of 44 Vibrio anguillarum genomes reveals high genetic diversity.</title>
        <authorList>
            <person name="Hansen M.J."/>
            <person name="Dalsgaard I."/>
        </authorList>
    </citation>
    <scope>NUCLEOTIDE SEQUENCE [LARGE SCALE GENOMIC DNA]</scope>
    <source>
        <strain evidence="4 8">040915-1/1B</strain>
        <strain evidence="3 7">17-16730-2A</strain>
        <strain evidence="5">850617-1/1</strain>
    </source>
</reference>